<dbReference type="OrthoDB" id="94039at2759"/>
<keyword evidence="4" id="KW-1185">Reference proteome</keyword>
<accession>A0A4S8M8I4</accession>
<dbReference type="AlphaFoldDB" id="A0A4S8M8I4"/>
<evidence type="ECO:0000313" key="3">
    <source>
        <dbReference type="EMBL" id="THU98500.1"/>
    </source>
</evidence>
<sequence>MLAQSLECDHHRRHHHHHHRSEASLSLSTHTVKFTYCYDHPLECSATRYTVTPWPKARNNPHTGTSQTPNGFGTMTGEIADRKTAIDSATLLFISGISLQSETWIPVIQELYKLTSDNSLNCNIRSVWVVERPNHGDPGVRNARVLKEHYPVLFRSLEYAEAIRVFLDSDFMSTEEKRNLVGVGHSGGGGSLMQALELGNYPPTSLPFRSLVLLEVPYLGYPSFPYWQRLYTIVTRSNSLRPRSWASHDQALAWMKTHFPWKTFHPDVLRVIGETYFIEDVDGDGGGHDVSTTTSPGGGRGGKQVTTKTTLEQETACYLNDRTHLSALPYLRTLMGVLPTHWVFGSKNDIWIPEMYDMQKKGLEEDKGMLASVQTIEGVGHYFPVVKPRETAVVIVDILNGRPGGGTSVSSGSGGRTAKL</sequence>
<dbReference type="InterPro" id="IPR029058">
    <property type="entry name" value="AB_hydrolase_fold"/>
</dbReference>
<gene>
    <name evidence="3" type="ORF">K435DRAFT_29078</name>
</gene>
<dbReference type="SUPFAM" id="SSF53474">
    <property type="entry name" value="alpha/beta-Hydrolases"/>
    <property type="match status" value="1"/>
</dbReference>
<evidence type="ECO:0000313" key="4">
    <source>
        <dbReference type="Proteomes" id="UP000297245"/>
    </source>
</evidence>
<dbReference type="Pfam" id="PF12697">
    <property type="entry name" value="Abhydrolase_6"/>
    <property type="match status" value="1"/>
</dbReference>
<dbReference type="Gene3D" id="3.40.50.1820">
    <property type="entry name" value="alpha/beta hydrolase"/>
    <property type="match status" value="1"/>
</dbReference>
<name>A0A4S8M8I4_DENBC</name>
<feature type="domain" description="AB hydrolase-1" evidence="2">
    <location>
        <begin position="91"/>
        <end position="392"/>
    </location>
</feature>
<reference evidence="3 4" key="1">
    <citation type="journal article" date="2019" name="Nat. Ecol. Evol.">
        <title>Megaphylogeny resolves global patterns of mushroom evolution.</title>
        <authorList>
            <person name="Varga T."/>
            <person name="Krizsan K."/>
            <person name="Foldi C."/>
            <person name="Dima B."/>
            <person name="Sanchez-Garcia M."/>
            <person name="Sanchez-Ramirez S."/>
            <person name="Szollosi G.J."/>
            <person name="Szarkandi J.G."/>
            <person name="Papp V."/>
            <person name="Albert L."/>
            <person name="Andreopoulos W."/>
            <person name="Angelini C."/>
            <person name="Antonin V."/>
            <person name="Barry K.W."/>
            <person name="Bougher N.L."/>
            <person name="Buchanan P."/>
            <person name="Buyck B."/>
            <person name="Bense V."/>
            <person name="Catcheside P."/>
            <person name="Chovatia M."/>
            <person name="Cooper J."/>
            <person name="Damon W."/>
            <person name="Desjardin D."/>
            <person name="Finy P."/>
            <person name="Geml J."/>
            <person name="Haridas S."/>
            <person name="Hughes K."/>
            <person name="Justo A."/>
            <person name="Karasinski D."/>
            <person name="Kautmanova I."/>
            <person name="Kiss B."/>
            <person name="Kocsube S."/>
            <person name="Kotiranta H."/>
            <person name="LaButti K.M."/>
            <person name="Lechner B.E."/>
            <person name="Liimatainen K."/>
            <person name="Lipzen A."/>
            <person name="Lukacs Z."/>
            <person name="Mihaltcheva S."/>
            <person name="Morgado L.N."/>
            <person name="Niskanen T."/>
            <person name="Noordeloos M.E."/>
            <person name="Ohm R.A."/>
            <person name="Ortiz-Santana B."/>
            <person name="Ovrebo C."/>
            <person name="Racz N."/>
            <person name="Riley R."/>
            <person name="Savchenko A."/>
            <person name="Shiryaev A."/>
            <person name="Soop K."/>
            <person name="Spirin V."/>
            <person name="Szebenyi C."/>
            <person name="Tomsovsky M."/>
            <person name="Tulloss R.E."/>
            <person name="Uehling J."/>
            <person name="Grigoriev I.V."/>
            <person name="Vagvolgyi C."/>
            <person name="Papp T."/>
            <person name="Martin F.M."/>
            <person name="Miettinen O."/>
            <person name="Hibbett D.S."/>
            <person name="Nagy L.G."/>
        </authorList>
    </citation>
    <scope>NUCLEOTIDE SEQUENCE [LARGE SCALE GENOMIC DNA]</scope>
    <source>
        <strain evidence="3 4">CBS 962.96</strain>
    </source>
</reference>
<feature type="compositionally biased region" description="Basic residues" evidence="1">
    <location>
        <begin position="11"/>
        <end position="20"/>
    </location>
</feature>
<evidence type="ECO:0000256" key="1">
    <source>
        <dbReference type="SAM" id="MobiDB-lite"/>
    </source>
</evidence>
<evidence type="ECO:0000259" key="2">
    <source>
        <dbReference type="Pfam" id="PF12697"/>
    </source>
</evidence>
<organism evidence="3 4">
    <name type="scientific">Dendrothele bispora (strain CBS 962.96)</name>
    <dbReference type="NCBI Taxonomy" id="1314807"/>
    <lineage>
        <taxon>Eukaryota</taxon>
        <taxon>Fungi</taxon>
        <taxon>Dikarya</taxon>
        <taxon>Basidiomycota</taxon>
        <taxon>Agaricomycotina</taxon>
        <taxon>Agaricomycetes</taxon>
        <taxon>Agaricomycetidae</taxon>
        <taxon>Agaricales</taxon>
        <taxon>Agaricales incertae sedis</taxon>
        <taxon>Dendrothele</taxon>
    </lineage>
</organism>
<proteinExistence type="predicted"/>
<protein>
    <recommendedName>
        <fullName evidence="2">AB hydrolase-1 domain-containing protein</fullName>
    </recommendedName>
</protein>
<dbReference type="InterPro" id="IPR000073">
    <property type="entry name" value="AB_hydrolase_1"/>
</dbReference>
<dbReference type="EMBL" id="ML179135">
    <property type="protein sequence ID" value="THU98500.1"/>
    <property type="molecule type" value="Genomic_DNA"/>
</dbReference>
<dbReference type="Proteomes" id="UP000297245">
    <property type="component" value="Unassembled WGS sequence"/>
</dbReference>
<feature type="region of interest" description="Disordered" evidence="1">
    <location>
        <begin position="287"/>
        <end position="306"/>
    </location>
</feature>
<feature type="region of interest" description="Disordered" evidence="1">
    <location>
        <begin position="1"/>
        <end position="22"/>
    </location>
</feature>